<gene>
    <name evidence="7" type="ORF">IX91_18900</name>
    <name evidence="8" type="ORF">VITU9109_01612</name>
</gene>
<dbReference type="eggNOG" id="COG2244">
    <property type="taxonomic scope" value="Bacteria"/>
</dbReference>
<reference evidence="7 10" key="3">
    <citation type="submission" date="2014-08" db="EMBL/GenBank/DDBJ databases">
        <title>First Complete Genome Sequence of the Shellfish Pathogen Vibrio tubiashii.</title>
        <authorList>
            <person name="Richards G.P."/>
            <person name="Needleman D.S."/>
            <person name="Watson M.A."/>
            <person name="Bono J.L."/>
        </authorList>
    </citation>
    <scope>NUCLEOTIDE SEQUENCE [LARGE SCALE GENOMIC DNA]</scope>
    <source>
        <strain evidence="7 10">ATCC 19109</strain>
    </source>
</reference>
<dbReference type="PANTHER" id="PTHR30250:SF11">
    <property type="entry name" value="O-ANTIGEN TRANSPORTER-RELATED"/>
    <property type="match status" value="1"/>
</dbReference>
<feature type="transmembrane region" description="Helical" evidence="6">
    <location>
        <begin position="136"/>
        <end position="157"/>
    </location>
</feature>
<evidence type="ECO:0000313" key="7">
    <source>
        <dbReference type="EMBL" id="AIW16168.1"/>
    </source>
</evidence>
<protein>
    <submittedName>
        <fullName evidence="8">Export protein</fullName>
    </submittedName>
    <submittedName>
        <fullName evidence="7">Transporter</fullName>
    </submittedName>
</protein>
<keyword evidence="4 6" id="KW-1133">Transmembrane helix</keyword>
<dbReference type="PATRIC" id="fig|1051646.9.peg.3697"/>
<evidence type="ECO:0000313" key="9">
    <source>
        <dbReference type="Proteomes" id="UP000003836"/>
    </source>
</evidence>
<dbReference type="GeneID" id="23446802"/>
<keyword evidence="3 6" id="KW-0812">Transmembrane</keyword>
<proteinExistence type="predicted"/>
<dbReference type="HOGENOM" id="CLU_690677_0_0_6"/>
<dbReference type="EMBL" id="CP009355">
    <property type="protein sequence ID" value="AIW16168.1"/>
    <property type="molecule type" value="Genomic_DNA"/>
</dbReference>
<dbReference type="Proteomes" id="UP000003836">
    <property type="component" value="Unassembled WGS sequence"/>
</dbReference>
<keyword evidence="9" id="KW-1185">Reference proteome</keyword>
<sequence>MKHKVFTALADQMLYSGGTFIFFVCLANVEGELTLGAYSLCLATAIFFQGIQRNLVSIPLSISDDMSDELVSSLNQTSILSSLIIGLVSSSIIAVFCYVNSLDIVKWASYYLLLSLSLWSYEFKRRLLWRRTDYSNILKLCGGYSLLLIAFGSVLYFLSVEIIYAYPLAFVVAAALIKTNVKVNWSYDRYFVTKQLKHQRYEILSGFAFGGYNNLLIISSGFVFGPSMVALLSVARNLLQPVQVLISAVDSFDKVDSSKKYHSSGKSALLKSLMRSMAIVAVIAAPYMALTVSFSEEINQLLYSGKYSDLVEILLPFSLAYILMIVGHFLENALYITKMAKSLFFNRIICAFLAQAFLVISISYIGVVAMPSSMAVGWLVIVILTLRKITDIERDYQNQ</sequence>
<dbReference type="AlphaFoldDB" id="F9TC68"/>
<keyword evidence="2" id="KW-1003">Cell membrane</keyword>
<dbReference type="InterPro" id="IPR050833">
    <property type="entry name" value="Poly_Biosynth_Transport"/>
</dbReference>
<evidence type="ECO:0000256" key="2">
    <source>
        <dbReference type="ARBA" id="ARBA00022475"/>
    </source>
</evidence>
<evidence type="ECO:0000256" key="5">
    <source>
        <dbReference type="ARBA" id="ARBA00023136"/>
    </source>
</evidence>
<evidence type="ECO:0000313" key="10">
    <source>
        <dbReference type="Proteomes" id="UP000030071"/>
    </source>
</evidence>
<name>F9TC68_9VIBR</name>
<dbReference type="GO" id="GO:0005886">
    <property type="term" value="C:plasma membrane"/>
    <property type="evidence" value="ECO:0007669"/>
    <property type="project" value="UniProtKB-SubCell"/>
</dbReference>
<dbReference type="Proteomes" id="UP000030071">
    <property type="component" value="Chromosome 2"/>
</dbReference>
<dbReference type="STRING" id="1051646.IX91_18900"/>
<feature type="transmembrane region" description="Helical" evidence="6">
    <location>
        <begin position="201"/>
        <end position="224"/>
    </location>
</feature>
<organism evidence="7 10">
    <name type="scientific">Vibrio tubiashii ATCC 19109</name>
    <dbReference type="NCBI Taxonomy" id="1051646"/>
    <lineage>
        <taxon>Bacteria</taxon>
        <taxon>Pseudomonadati</taxon>
        <taxon>Pseudomonadota</taxon>
        <taxon>Gammaproteobacteria</taxon>
        <taxon>Vibrionales</taxon>
        <taxon>Vibrionaceae</taxon>
        <taxon>Vibrio</taxon>
        <taxon>Vibrio oreintalis group</taxon>
    </lineage>
</organism>
<dbReference type="EMBL" id="AFWI01000200">
    <property type="protein sequence ID" value="EGU48121.1"/>
    <property type="molecule type" value="Genomic_DNA"/>
</dbReference>
<reference evidence="8 9" key="2">
    <citation type="journal article" date="2012" name="Int. J. Syst. Evol. Microbiol.">
        <title>Vibrio caribbeanicus sp. nov., isolated from the marine sponge Scleritoderma cyanea.</title>
        <authorList>
            <person name="Hoffmann M."/>
            <person name="Monday S.R."/>
            <person name="Allard M.W."/>
            <person name="Strain E.A."/>
            <person name="Whittaker P."/>
            <person name="Naum M."/>
            <person name="McCarthy P.J."/>
            <person name="Lopez J.V."/>
            <person name="Fischer M."/>
            <person name="Brown E.W."/>
        </authorList>
    </citation>
    <scope>NUCLEOTIDE SEQUENCE [LARGE SCALE GENOMIC DNA]</scope>
    <source>
        <strain evidence="8 9">ATCC 19109</strain>
    </source>
</reference>
<feature type="transmembrane region" description="Helical" evidence="6">
    <location>
        <begin position="77"/>
        <end position="101"/>
    </location>
</feature>
<evidence type="ECO:0000313" key="8">
    <source>
        <dbReference type="EMBL" id="EGU48121.1"/>
    </source>
</evidence>
<feature type="transmembrane region" description="Helical" evidence="6">
    <location>
        <begin position="368"/>
        <end position="386"/>
    </location>
</feature>
<feature type="transmembrane region" description="Helical" evidence="6">
    <location>
        <begin position="12"/>
        <end position="29"/>
    </location>
</feature>
<dbReference type="PANTHER" id="PTHR30250">
    <property type="entry name" value="PST FAMILY PREDICTED COLANIC ACID TRANSPORTER"/>
    <property type="match status" value="1"/>
</dbReference>
<keyword evidence="5 6" id="KW-0472">Membrane</keyword>
<reference evidence="8" key="1">
    <citation type="submission" date="2011-08" db="EMBL/GenBank/DDBJ databases">
        <authorList>
            <person name="Hoffman M."/>
            <person name="Strain E.A."/>
            <person name="Brown E."/>
            <person name="Allard M.W."/>
        </authorList>
    </citation>
    <scope>NUCLEOTIDE SEQUENCE</scope>
    <source>
        <strain evidence="8">ATCC 19109</strain>
    </source>
</reference>
<comment type="subcellular location">
    <subcellularLocation>
        <location evidence="1">Cell membrane</location>
        <topology evidence="1">Multi-pass membrane protein</topology>
    </subcellularLocation>
</comment>
<dbReference type="RefSeq" id="WP_004748221.1">
    <property type="nucleotide sequence ID" value="NZ_AFWI01000200.1"/>
</dbReference>
<feature type="transmembrane region" description="Helical" evidence="6">
    <location>
        <begin position="343"/>
        <end position="362"/>
    </location>
</feature>
<evidence type="ECO:0000256" key="3">
    <source>
        <dbReference type="ARBA" id="ARBA00022692"/>
    </source>
</evidence>
<feature type="transmembrane region" description="Helical" evidence="6">
    <location>
        <begin position="163"/>
        <end position="181"/>
    </location>
</feature>
<evidence type="ECO:0000256" key="6">
    <source>
        <dbReference type="SAM" id="Phobius"/>
    </source>
</evidence>
<feature type="transmembrane region" description="Helical" evidence="6">
    <location>
        <begin position="313"/>
        <end position="331"/>
    </location>
</feature>
<dbReference type="KEGG" id="vtu:IX91_18900"/>
<evidence type="ECO:0000256" key="4">
    <source>
        <dbReference type="ARBA" id="ARBA00022989"/>
    </source>
</evidence>
<accession>F9TC68</accession>
<evidence type="ECO:0000256" key="1">
    <source>
        <dbReference type="ARBA" id="ARBA00004651"/>
    </source>
</evidence>